<dbReference type="AlphaFoldDB" id="A0A1V4K177"/>
<name>A0A1V4K177_PATFA</name>
<feature type="chain" id="PRO_5012121401" description="Neurotransmitter-gated ion-channel ligand-binding domain-containing protein" evidence="4">
    <location>
        <begin position="19"/>
        <end position="116"/>
    </location>
</feature>
<protein>
    <recommendedName>
        <fullName evidence="5">Neurotransmitter-gated ion-channel ligand-binding domain-containing protein</fullName>
    </recommendedName>
</protein>
<dbReference type="Proteomes" id="UP000190648">
    <property type="component" value="Unassembled WGS sequence"/>
</dbReference>
<evidence type="ECO:0000313" key="7">
    <source>
        <dbReference type="Proteomes" id="UP000190648"/>
    </source>
</evidence>
<feature type="domain" description="Neurotransmitter-gated ion-channel ligand-binding" evidence="5">
    <location>
        <begin position="22"/>
        <end position="78"/>
    </location>
</feature>
<organism evidence="6 7">
    <name type="scientific">Patagioenas fasciata monilis</name>
    <dbReference type="NCBI Taxonomy" id="372326"/>
    <lineage>
        <taxon>Eukaryota</taxon>
        <taxon>Metazoa</taxon>
        <taxon>Chordata</taxon>
        <taxon>Craniata</taxon>
        <taxon>Vertebrata</taxon>
        <taxon>Euteleostomi</taxon>
        <taxon>Archelosauria</taxon>
        <taxon>Archosauria</taxon>
        <taxon>Dinosauria</taxon>
        <taxon>Saurischia</taxon>
        <taxon>Theropoda</taxon>
        <taxon>Coelurosauria</taxon>
        <taxon>Aves</taxon>
        <taxon>Neognathae</taxon>
        <taxon>Neoaves</taxon>
        <taxon>Columbimorphae</taxon>
        <taxon>Columbiformes</taxon>
        <taxon>Columbidae</taxon>
        <taxon>Patagioenas</taxon>
    </lineage>
</organism>
<evidence type="ECO:0000256" key="2">
    <source>
        <dbReference type="ARBA" id="ARBA00034099"/>
    </source>
</evidence>
<dbReference type="GO" id="GO:0097060">
    <property type="term" value="C:synaptic membrane"/>
    <property type="evidence" value="ECO:0007669"/>
    <property type="project" value="UniProtKB-SubCell"/>
</dbReference>
<sequence>MALLRVLCLLAALRRGLGTDTEERLVEYLLDPARYNKLIRPATNGSELVTVQLMVSLAQLISVHEREQIMTTNVWLTQVGAADTAAVPGTPCPPQPGPPVLGPPPLGPPCPPIHPG</sequence>
<comment type="subcellular location">
    <subcellularLocation>
        <location evidence="2">Synaptic cell membrane</location>
        <topology evidence="2">Multi-pass membrane protein</topology>
    </subcellularLocation>
</comment>
<keyword evidence="1" id="KW-0770">Synapse</keyword>
<feature type="signal peptide" evidence="4">
    <location>
        <begin position="1"/>
        <end position="18"/>
    </location>
</feature>
<dbReference type="Gene3D" id="2.70.170.10">
    <property type="entry name" value="Neurotransmitter-gated ion-channel ligand-binding domain"/>
    <property type="match status" value="1"/>
</dbReference>
<evidence type="ECO:0000256" key="3">
    <source>
        <dbReference type="SAM" id="MobiDB-lite"/>
    </source>
</evidence>
<dbReference type="Pfam" id="PF02931">
    <property type="entry name" value="Neur_chan_LBD"/>
    <property type="match status" value="1"/>
</dbReference>
<dbReference type="OrthoDB" id="5975154at2759"/>
<dbReference type="SUPFAM" id="SSF63712">
    <property type="entry name" value="Nicotinic receptor ligand binding domain-like"/>
    <property type="match status" value="1"/>
</dbReference>
<dbReference type="InterPro" id="IPR036734">
    <property type="entry name" value="Neur_chan_lig-bd_sf"/>
</dbReference>
<comment type="caution">
    <text evidence="6">The sequence shown here is derived from an EMBL/GenBank/DDBJ whole genome shotgun (WGS) entry which is preliminary data.</text>
</comment>
<evidence type="ECO:0000259" key="5">
    <source>
        <dbReference type="Pfam" id="PF02931"/>
    </source>
</evidence>
<evidence type="ECO:0000256" key="1">
    <source>
        <dbReference type="ARBA" id="ARBA00023018"/>
    </source>
</evidence>
<keyword evidence="7" id="KW-1185">Reference proteome</keyword>
<gene>
    <name evidence="6" type="ORF">AV530_006932</name>
</gene>
<proteinExistence type="predicted"/>
<dbReference type="GO" id="GO:0005230">
    <property type="term" value="F:extracellular ligand-gated monoatomic ion channel activity"/>
    <property type="evidence" value="ECO:0007669"/>
    <property type="project" value="InterPro"/>
</dbReference>
<keyword evidence="4" id="KW-0732">Signal</keyword>
<dbReference type="InterPro" id="IPR006202">
    <property type="entry name" value="Neur_chan_lig-bd"/>
</dbReference>
<evidence type="ECO:0000313" key="6">
    <source>
        <dbReference type="EMBL" id="OPJ77647.1"/>
    </source>
</evidence>
<dbReference type="EMBL" id="LSYS01005347">
    <property type="protein sequence ID" value="OPJ77647.1"/>
    <property type="molecule type" value="Genomic_DNA"/>
</dbReference>
<feature type="region of interest" description="Disordered" evidence="3">
    <location>
        <begin position="87"/>
        <end position="116"/>
    </location>
</feature>
<reference evidence="6 7" key="1">
    <citation type="submission" date="2016-02" db="EMBL/GenBank/DDBJ databases">
        <title>Band-tailed pigeon sequencing and assembly.</title>
        <authorList>
            <person name="Soares A.E."/>
            <person name="Novak B.J."/>
            <person name="Rice E.S."/>
            <person name="O'Connell B."/>
            <person name="Chang D."/>
            <person name="Weber S."/>
            <person name="Shapiro B."/>
        </authorList>
    </citation>
    <scope>NUCLEOTIDE SEQUENCE [LARGE SCALE GENOMIC DNA]</scope>
    <source>
        <strain evidence="6">BTP2013</strain>
        <tissue evidence="6">Blood</tissue>
    </source>
</reference>
<evidence type="ECO:0000256" key="4">
    <source>
        <dbReference type="SAM" id="SignalP"/>
    </source>
</evidence>
<dbReference type="STRING" id="372326.A0A1V4K177"/>
<feature type="compositionally biased region" description="Pro residues" evidence="3">
    <location>
        <begin position="90"/>
        <end position="116"/>
    </location>
</feature>
<accession>A0A1V4K177</accession>